<dbReference type="InterPro" id="IPR011701">
    <property type="entry name" value="MFS"/>
</dbReference>
<evidence type="ECO:0000313" key="7">
    <source>
        <dbReference type="EMBL" id="MBL0707217.1"/>
    </source>
</evidence>
<keyword evidence="3 5" id="KW-1133">Transmembrane helix</keyword>
<comment type="subcellular location">
    <subcellularLocation>
        <location evidence="1">Cell membrane</location>
        <topology evidence="1">Multi-pass membrane protein</topology>
    </subcellularLocation>
</comment>
<dbReference type="InterPro" id="IPR036259">
    <property type="entry name" value="MFS_trans_sf"/>
</dbReference>
<feature type="transmembrane region" description="Helical" evidence="5">
    <location>
        <begin position="341"/>
        <end position="364"/>
    </location>
</feature>
<evidence type="ECO:0000256" key="1">
    <source>
        <dbReference type="ARBA" id="ARBA00004651"/>
    </source>
</evidence>
<dbReference type="EMBL" id="JAERRC010000046">
    <property type="protein sequence ID" value="MBL0707217.1"/>
    <property type="molecule type" value="Genomic_DNA"/>
</dbReference>
<feature type="transmembrane region" description="Helical" evidence="5">
    <location>
        <begin position="407"/>
        <end position="426"/>
    </location>
</feature>
<accession>A0ABS1K8K4</accession>
<gene>
    <name evidence="7" type="ORF">JJE72_17115</name>
</gene>
<dbReference type="PANTHER" id="PTHR23508:SF10">
    <property type="entry name" value="CARBOXYLIC ACID TRANSPORTER PROTEIN HOMOLOG"/>
    <property type="match status" value="1"/>
</dbReference>
<comment type="caution">
    <text evidence="7">The sequence shown here is derived from an EMBL/GenBank/DDBJ whole genome shotgun (WGS) entry which is preliminary data.</text>
</comment>
<proteinExistence type="predicted"/>
<dbReference type="InterPro" id="IPR020846">
    <property type="entry name" value="MFS_dom"/>
</dbReference>
<evidence type="ECO:0000313" key="8">
    <source>
        <dbReference type="Proteomes" id="UP000639051"/>
    </source>
</evidence>
<evidence type="ECO:0000256" key="2">
    <source>
        <dbReference type="ARBA" id="ARBA00022692"/>
    </source>
</evidence>
<evidence type="ECO:0000256" key="3">
    <source>
        <dbReference type="ARBA" id="ARBA00022989"/>
    </source>
</evidence>
<feature type="domain" description="Major facilitator superfamily (MFS) profile" evidence="6">
    <location>
        <begin position="25"/>
        <end position="430"/>
    </location>
</feature>
<sequence>MISTIKGAPIVGTATIYSRREIRFILAFALLGTLFDGAELNLIGYPLVYISGSLHVSTIALITVATVQGFASILGGFVFGTLGDTLGRRRTFAISVVAFGIAALLGGLAVNYEMFMATRVLAGVGMGGLFGLSFSMFTECWKTARRGTMGGIIQAMYFVGEILTEGVLFLFLTVLGHDVGWRAGYVGIGAISMVIGIASLWLLPESKQWLAYQQHLKAGTLPDELQRTKVPVVDIFKPQFVIGTVLFMVLSTAMFLTTNSVGAYLSTYLLATQKLPLDTVSLVVLIGYVATIIAYTLTGVVSDAIRRKYAFTLASAVGTVGFVWFLILLATHSAHVGADFWAWPTFWALMLCAGAAGGFGVLGVWMSEYFPTRIRSTGSSASYYVGRGLGAGIFPLFALTIAGSVPFALALGIIGPVAGLLFSVIAPDRTGRAIADLE</sequence>
<name>A0ABS1K8K4_9MICC</name>
<dbReference type="PROSITE" id="PS50850">
    <property type="entry name" value="MFS"/>
    <property type="match status" value="1"/>
</dbReference>
<evidence type="ECO:0000256" key="5">
    <source>
        <dbReference type="SAM" id="Phobius"/>
    </source>
</evidence>
<feature type="transmembrane region" description="Helical" evidence="5">
    <location>
        <begin position="91"/>
        <end position="110"/>
    </location>
</feature>
<feature type="transmembrane region" description="Helical" evidence="5">
    <location>
        <begin position="240"/>
        <end position="259"/>
    </location>
</feature>
<dbReference type="Proteomes" id="UP000639051">
    <property type="component" value="Unassembled WGS sequence"/>
</dbReference>
<feature type="transmembrane region" description="Helical" evidence="5">
    <location>
        <begin position="183"/>
        <end position="203"/>
    </location>
</feature>
<organism evidence="7 8">
    <name type="scientific">Sinomonas cellulolyticus</name>
    <dbReference type="NCBI Taxonomy" id="2801916"/>
    <lineage>
        <taxon>Bacteria</taxon>
        <taxon>Bacillati</taxon>
        <taxon>Actinomycetota</taxon>
        <taxon>Actinomycetes</taxon>
        <taxon>Micrococcales</taxon>
        <taxon>Micrococcaceae</taxon>
        <taxon>Sinomonas</taxon>
    </lineage>
</organism>
<evidence type="ECO:0000256" key="4">
    <source>
        <dbReference type="ARBA" id="ARBA00023136"/>
    </source>
</evidence>
<feature type="transmembrane region" description="Helical" evidence="5">
    <location>
        <begin position="384"/>
        <end position="401"/>
    </location>
</feature>
<keyword evidence="4 5" id="KW-0472">Membrane</keyword>
<keyword evidence="8" id="KW-1185">Reference proteome</keyword>
<dbReference type="SUPFAM" id="SSF103473">
    <property type="entry name" value="MFS general substrate transporter"/>
    <property type="match status" value="1"/>
</dbReference>
<protein>
    <submittedName>
        <fullName evidence="7">MFS transporter</fullName>
    </submittedName>
</protein>
<feature type="transmembrane region" description="Helical" evidence="5">
    <location>
        <begin position="309"/>
        <end position="329"/>
    </location>
</feature>
<evidence type="ECO:0000259" key="6">
    <source>
        <dbReference type="PROSITE" id="PS50850"/>
    </source>
</evidence>
<feature type="transmembrane region" description="Helical" evidence="5">
    <location>
        <begin position="116"/>
        <end position="134"/>
    </location>
</feature>
<feature type="transmembrane region" description="Helical" evidence="5">
    <location>
        <begin position="24"/>
        <end position="48"/>
    </location>
</feature>
<feature type="transmembrane region" description="Helical" evidence="5">
    <location>
        <begin position="279"/>
        <end position="297"/>
    </location>
</feature>
<reference evidence="7 8" key="1">
    <citation type="submission" date="2021-01" db="EMBL/GenBank/DDBJ databases">
        <title>Genome public.</title>
        <authorList>
            <person name="Liu C."/>
            <person name="Sun Q."/>
        </authorList>
    </citation>
    <scope>NUCLEOTIDE SEQUENCE [LARGE SCALE GENOMIC DNA]</scope>
    <source>
        <strain evidence="7 8">JC656</strain>
    </source>
</reference>
<keyword evidence="2 5" id="KW-0812">Transmembrane</keyword>
<dbReference type="RefSeq" id="WP_189693668.1">
    <property type="nucleotide sequence ID" value="NZ_BNCM01000006.1"/>
</dbReference>
<dbReference type="Pfam" id="PF07690">
    <property type="entry name" value="MFS_1"/>
    <property type="match status" value="1"/>
</dbReference>
<feature type="transmembrane region" description="Helical" evidence="5">
    <location>
        <begin position="54"/>
        <end position="79"/>
    </location>
</feature>
<dbReference type="Gene3D" id="1.20.1250.20">
    <property type="entry name" value="MFS general substrate transporter like domains"/>
    <property type="match status" value="1"/>
</dbReference>
<feature type="transmembrane region" description="Helical" evidence="5">
    <location>
        <begin position="155"/>
        <end position="177"/>
    </location>
</feature>
<dbReference type="PANTHER" id="PTHR23508">
    <property type="entry name" value="CARBOXYLIC ACID TRANSPORTER PROTEIN HOMOLOG"/>
    <property type="match status" value="1"/>
</dbReference>